<evidence type="ECO:0000256" key="3">
    <source>
        <dbReference type="ARBA" id="ARBA00023172"/>
    </source>
</evidence>
<dbReference type="Gene3D" id="3.40.50.1390">
    <property type="entry name" value="Resolvase, N-terminal catalytic domain"/>
    <property type="match status" value="1"/>
</dbReference>
<dbReference type="PANTHER" id="PTHR30461:SF23">
    <property type="entry name" value="DNA RECOMBINASE-RELATED"/>
    <property type="match status" value="1"/>
</dbReference>
<comment type="caution">
    <text evidence="8">The sequence shown here is derived from an EMBL/GenBank/DDBJ whole genome shotgun (WGS) entry which is preliminary data.</text>
</comment>
<evidence type="ECO:0000259" key="7">
    <source>
        <dbReference type="PROSITE" id="PS51737"/>
    </source>
</evidence>
<dbReference type="InterPro" id="IPR036162">
    <property type="entry name" value="Resolvase-like_N_sf"/>
</dbReference>
<dbReference type="PROSITE" id="PS51737">
    <property type="entry name" value="RECOMBINASE_DNA_BIND"/>
    <property type="match status" value="1"/>
</dbReference>
<dbReference type="Pfam" id="PF00239">
    <property type="entry name" value="Resolvase"/>
    <property type="match status" value="1"/>
</dbReference>
<dbReference type="RefSeq" id="WP_230038462.1">
    <property type="nucleotide sequence ID" value="NZ_JAJJMM010000001.1"/>
</dbReference>
<organism evidence="8 9">
    <name type="scientific">Flavobacterium piscisymbiosum</name>
    <dbReference type="NCBI Taxonomy" id="2893753"/>
    <lineage>
        <taxon>Bacteria</taxon>
        <taxon>Pseudomonadati</taxon>
        <taxon>Bacteroidota</taxon>
        <taxon>Flavobacteriia</taxon>
        <taxon>Flavobacteriales</taxon>
        <taxon>Flavobacteriaceae</taxon>
        <taxon>Flavobacterium</taxon>
    </lineage>
</organism>
<gene>
    <name evidence="8" type="ORF">LNP81_18765</name>
</gene>
<dbReference type="SMART" id="SM00857">
    <property type="entry name" value="Resolvase"/>
    <property type="match status" value="1"/>
</dbReference>
<dbReference type="EMBL" id="JAJJMM010000001">
    <property type="protein sequence ID" value="MCC9065050.1"/>
    <property type="molecule type" value="Genomic_DNA"/>
</dbReference>
<dbReference type="InterPro" id="IPR006119">
    <property type="entry name" value="Resolv_N"/>
</dbReference>
<dbReference type="InterPro" id="IPR038109">
    <property type="entry name" value="DNA_bind_recomb_sf"/>
</dbReference>
<evidence type="ECO:0000256" key="5">
    <source>
        <dbReference type="SAM" id="Coils"/>
    </source>
</evidence>
<sequence length="516" mass="59873">MSKIADLYIRVSTDEQAEKGFSQRNQEEMLRKYCSINQIQIRNVVYEDHSAKTFNRPQWKKFLDDVKKNKNKINLVLFMKWDRFSRNAGDAYQMINVLRKLGIEPQAIEQPLDLSVPENKMMLAFYLAAPEVENDRRALNTFQGLRRGKKEGRHMGMAPYGYANKVTEDGKKYIAIVPEKAIKVIWVFEQIAKNIFSTESIYQMAKEKGFGISKNNLWLIIRNPLYCGKIVVPQYRDEEARLVNGQHDAIISEGLFYQVQDILDSKSRTYRPKIKTIENFPLRGFFMCPKCGQKLTGSKCKGRNKYYYYYHCDKVCKWRINSEIANKTFKVHLNKFKPLPEVKKLYSAVLLEGYREHTGLIINEKKKSLEQIAVYEKKLTVARNLLVTEKIDAEDYHLMKNEYNAVISKLEKELGNVDDDRENIEYLTSTGLENLLKLGEAFDGGTLADSREIIGLIFPENFTFSENKIRTARVNEIINCIYLVNNRLRAKKNGTKDDIFLLSRVVTSTGFKPVTS</sequence>
<keyword evidence="5" id="KW-0175">Coiled coil</keyword>
<reference evidence="8" key="1">
    <citation type="submission" date="2021-11" db="EMBL/GenBank/DDBJ databases">
        <title>Description of novel Flavobacterium species.</title>
        <authorList>
            <person name="Saticioglu I.B."/>
            <person name="Ay H."/>
            <person name="Altun S."/>
            <person name="Duman M."/>
        </authorList>
    </citation>
    <scope>NUCLEOTIDE SEQUENCE</scope>
    <source>
        <strain evidence="8">F-30</strain>
    </source>
</reference>
<proteinExistence type="predicted"/>
<keyword evidence="9" id="KW-1185">Reference proteome</keyword>
<feature type="domain" description="Recombinase" evidence="7">
    <location>
        <begin position="159"/>
        <end position="269"/>
    </location>
</feature>
<name>A0ABS8MHS0_9FLAO</name>
<evidence type="ECO:0000256" key="2">
    <source>
        <dbReference type="ARBA" id="ARBA00023125"/>
    </source>
</evidence>
<feature type="active site" description="O-(5'-phospho-DNA)-serine intermediate" evidence="4">
    <location>
        <position position="12"/>
    </location>
</feature>
<dbReference type="InterPro" id="IPR011109">
    <property type="entry name" value="DNA_bind_recombinase_dom"/>
</dbReference>
<evidence type="ECO:0000256" key="4">
    <source>
        <dbReference type="PROSITE-ProRule" id="PRU10137"/>
    </source>
</evidence>
<dbReference type="Gene3D" id="3.90.1750.20">
    <property type="entry name" value="Putative Large Serine Recombinase, Chain B, Domain 2"/>
    <property type="match status" value="1"/>
</dbReference>
<dbReference type="PROSITE" id="PS00397">
    <property type="entry name" value="RECOMBINASES_1"/>
    <property type="match status" value="1"/>
</dbReference>
<dbReference type="PANTHER" id="PTHR30461">
    <property type="entry name" value="DNA-INVERTASE FROM LAMBDOID PROPHAGE"/>
    <property type="match status" value="1"/>
</dbReference>
<dbReference type="SUPFAM" id="SSF53041">
    <property type="entry name" value="Resolvase-like"/>
    <property type="match status" value="1"/>
</dbReference>
<evidence type="ECO:0000313" key="8">
    <source>
        <dbReference type="EMBL" id="MCC9065050.1"/>
    </source>
</evidence>
<feature type="domain" description="Resolvase/invertase-type recombinase catalytic" evidence="6">
    <location>
        <begin position="4"/>
        <end position="152"/>
    </location>
</feature>
<accession>A0ABS8MHS0</accession>
<dbReference type="InterPro" id="IPR050639">
    <property type="entry name" value="SSR_resolvase"/>
</dbReference>
<protein>
    <submittedName>
        <fullName evidence="8">Recombinase family protein</fullName>
    </submittedName>
</protein>
<dbReference type="PROSITE" id="PS51736">
    <property type="entry name" value="RECOMBINASES_3"/>
    <property type="match status" value="1"/>
</dbReference>
<keyword evidence="1" id="KW-0229">DNA integration</keyword>
<dbReference type="CDD" id="cd00338">
    <property type="entry name" value="Ser_Recombinase"/>
    <property type="match status" value="1"/>
</dbReference>
<keyword evidence="3" id="KW-0233">DNA recombination</keyword>
<evidence type="ECO:0000256" key="1">
    <source>
        <dbReference type="ARBA" id="ARBA00022908"/>
    </source>
</evidence>
<dbReference type="Pfam" id="PF07508">
    <property type="entry name" value="Recombinase"/>
    <property type="match status" value="1"/>
</dbReference>
<evidence type="ECO:0000313" key="9">
    <source>
        <dbReference type="Proteomes" id="UP001430679"/>
    </source>
</evidence>
<dbReference type="InterPro" id="IPR006118">
    <property type="entry name" value="Recombinase_CS"/>
</dbReference>
<keyword evidence="2" id="KW-0238">DNA-binding</keyword>
<feature type="coiled-coil region" evidence="5">
    <location>
        <begin position="393"/>
        <end position="420"/>
    </location>
</feature>
<dbReference type="Proteomes" id="UP001430679">
    <property type="component" value="Unassembled WGS sequence"/>
</dbReference>
<evidence type="ECO:0000259" key="6">
    <source>
        <dbReference type="PROSITE" id="PS51736"/>
    </source>
</evidence>